<dbReference type="AlphaFoldDB" id="L1J5S3"/>
<reference evidence="3" key="3">
    <citation type="submission" date="2016-03" db="UniProtKB">
        <authorList>
            <consortium name="EnsemblProtists"/>
        </authorList>
    </citation>
    <scope>IDENTIFICATION</scope>
</reference>
<feature type="region of interest" description="Disordered" evidence="1">
    <location>
        <begin position="543"/>
        <end position="590"/>
    </location>
</feature>
<feature type="compositionally biased region" description="Polar residues" evidence="1">
    <location>
        <begin position="84"/>
        <end position="104"/>
    </location>
</feature>
<dbReference type="KEGG" id="gtt:GUITHDRAFT_110487"/>
<reference evidence="4" key="2">
    <citation type="submission" date="2012-11" db="EMBL/GenBank/DDBJ databases">
        <authorList>
            <person name="Kuo A."/>
            <person name="Curtis B.A."/>
            <person name="Tanifuji G."/>
            <person name="Burki F."/>
            <person name="Gruber A."/>
            <person name="Irimia M."/>
            <person name="Maruyama S."/>
            <person name="Arias M.C."/>
            <person name="Ball S.G."/>
            <person name="Gile G.H."/>
            <person name="Hirakawa Y."/>
            <person name="Hopkins J.F."/>
            <person name="Rensing S.A."/>
            <person name="Schmutz J."/>
            <person name="Symeonidi A."/>
            <person name="Elias M."/>
            <person name="Eveleigh R.J."/>
            <person name="Herman E.K."/>
            <person name="Klute M.J."/>
            <person name="Nakayama T."/>
            <person name="Obornik M."/>
            <person name="Reyes-Prieto A."/>
            <person name="Armbrust E.V."/>
            <person name="Aves S.J."/>
            <person name="Beiko R.G."/>
            <person name="Coutinho P."/>
            <person name="Dacks J.B."/>
            <person name="Durnford D.G."/>
            <person name="Fast N.M."/>
            <person name="Green B.R."/>
            <person name="Grisdale C."/>
            <person name="Hempe F."/>
            <person name="Henrissat B."/>
            <person name="Hoppner M.P."/>
            <person name="Ishida K.-I."/>
            <person name="Kim E."/>
            <person name="Koreny L."/>
            <person name="Kroth P.G."/>
            <person name="Liu Y."/>
            <person name="Malik S.-B."/>
            <person name="Maier U.G."/>
            <person name="McRose D."/>
            <person name="Mock T."/>
            <person name="Neilson J.A."/>
            <person name="Onodera N.T."/>
            <person name="Poole A.M."/>
            <person name="Pritham E.J."/>
            <person name="Richards T.A."/>
            <person name="Rocap G."/>
            <person name="Roy S.W."/>
            <person name="Sarai C."/>
            <person name="Schaack S."/>
            <person name="Shirato S."/>
            <person name="Slamovits C.H."/>
            <person name="Spencer D.F."/>
            <person name="Suzuki S."/>
            <person name="Worden A.Z."/>
            <person name="Zauner S."/>
            <person name="Barry K."/>
            <person name="Bell C."/>
            <person name="Bharti A.K."/>
            <person name="Crow J.A."/>
            <person name="Grimwood J."/>
            <person name="Kramer R."/>
            <person name="Lindquist E."/>
            <person name="Lucas S."/>
            <person name="Salamov A."/>
            <person name="McFadden G.I."/>
            <person name="Lane C.E."/>
            <person name="Keeling P.J."/>
            <person name="Gray M.W."/>
            <person name="Grigoriev I.V."/>
            <person name="Archibald J.M."/>
        </authorList>
    </citation>
    <scope>NUCLEOTIDE SEQUENCE</scope>
    <source>
        <strain evidence="4">CCMP2712</strain>
    </source>
</reference>
<evidence type="ECO:0000313" key="3">
    <source>
        <dbReference type="EnsemblProtists" id="EKX43687"/>
    </source>
</evidence>
<proteinExistence type="predicted"/>
<feature type="compositionally biased region" description="Basic and acidic residues" evidence="1">
    <location>
        <begin position="573"/>
        <end position="590"/>
    </location>
</feature>
<dbReference type="GeneID" id="17300327"/>
<reference evidence="2 4" key="1">
    <citation type="journal article" date="2012" name="Nature">
        <title>Algal genomes reveal evolutionary mosaicism and the fate of nucleomorphs.</title>
        <authorList>
            <consortium name="DOE Joint Genome Institute"/>
            <person name="Curtis B.A."/>
            <person name="Tanifuji G."/>
            <person name="Burki F."/>
            <person name="Gruber A."/>
            <person name="Irimia M."/>
            <person name="Maruyama S."/>
            <person name="Arias M.C."/>
            <person name="Ball S.G."/>
            <person name="Gile G.H."/>
            <person name="Hirakawa Y."/>
            <person name="Hopkins J.F."/>
            <person name="Kuo A."/>
            <person name="Rensing S.A."/>
            <person name="Schmutz J."/>
            <person name="Symeonidi A."/>
            <person name="Elias M."/>
            <person name="Eveleigh R.J."/>
            <person name="Herman E.K."/>
            <person name="Klute M.J."/>
            <person name="Nakayama T."/>
            <person name="Obornik M."/>
            <person name="Reyes-Prieto A."/>
            <person name="Armbrust E.V."/>
            <person name="Aves S.J."/>
            <person name="Beiko R.G."/>
            <person name="Coutinho P."/>
            <person name="Dacks J.B."/>
            <person name="Durnford D.G."/>
            <person name="Fast N.M."/>
            <person name="Green B.R."/>
            <person name="Grisdale C.J."/>
            <person name="Hempel F."/>
            <person name="Henrissat B."/>
            <person name="Hoppner M.P."/>
            <person name="Ishida K."/>
            <person name="Kim E."/>
            <person name="Koreny L."/>
            <person name="Kroth P.G."/>
            <person name="Liu Y."/>
            <person name="Malik S.B."/>
            <person name="Maier U.G."/>
            <person name="McRose D."/>
            <person name="Mock T."/>
            <person name="Neilson J.A."/>
            <person name="Onodera N.T."/>
            <person name="Poole A.M."/>
            <person name="Pritham E.J."/>
            <person name="Richards T.A."/>
            <person name="Rocap G."/>
            <person name="Roy S.W."/>
            <person name="Sarai C."/>
            <person name="Schaack S."/>
            <person name="Shirato S."/>
            <person name="Slamovits C.H."/>
            <person name="Spencer D.F."/>
            <person name="Suzuki S."/>
            <person name="Worden A.Z."/>
            <person name="Zauner S."/>
            <person name="Barry K."/>
            <person name="Bell C."/>
            <person name="Bharti A.K."/>
            <person name="Crow J.A."/>
            <person name="Grimwood J."/>
            <person name="Kramer R."/>
            <person name="Lindquist E."/>
            <person name="Lucas S."/>
            <person name="Salamov A."/>
            <person name="McFadden G.I."/>
            <person name="Lane C.E."/>
            <person name="Keeling P.J."/>
            <person name="Gray M.W."/>
            <person name="Grigoriev I.V."/>
            <person name="Archibald J.M."/>
        </authorList>
    </citation>
    <scope>NUCLEOTIDE SEQUENCE</scope>
    <source>
        <strain evidence="2 4">CCMP2712</strain>
    </source>
</reference>
<keyword evidence="4" id="KW-1185">Reference proteome</keyword>
<feature type="compositionally biased region" description="Basic and acidic residues" evidence="1">
    <location>
        <begin position="64"/>
        <end position="83"/>
    </location>
</feature>
<dbReference type="PaxDb" id="55529-EKX43687"/>
<sequence>MSAVSDEGVTLPPLVDQSLRPASASVLPASNAERQEEEYVILPPIDSASRMFEQSLASNQLIERASDARTAKSSYRDGGREESSSSYRPQDLTESSDAKLSSPSGLRPENAAQEAHRETVAAFREESAGEDSAVGLEGDDARAAEVGAEKKVTAGVAEGRADLTLMGNLSGGKERSTAVSPEDQQVGKVRESISADPTQISVHEGHTLHGRETAEQRLERIRNSNIRKSFRDQGRETLEGNVSNLSDDMQSTRASSPRRPRPADHEFGYKTEFETKSPGLNQDKAQRAGQQASAPYGKLQGHSESMVDVDPFAVKMQLRHMFLGFVDKSAPDLEEKPPAALSVEAGDASKLKFIDNLPEWVKGSDEFPRGVHGEGRKEWYGQDGHRAAIARIPTSGSSSETDRTEYRLQPATAHGFDVGFERTMAHNSLRSHGSQLQEKDLGEENFQARAEVAVAAPIKLPRQEGFMVDRNKDPGIGEGRAAAHRTTAEREQSVTVNNEITEESKLAHKFSRVLEGPGKLEDTDYDELDLRPSQLATKIKEKRGAYAVPKDQGQEEIRDARPIPMELQLKQNAFDRQKGSGEDKMRSAFY</sequence>
<feature type="compositionally biased region" description="Basic and acidic residues" evidence="1">
    <location>
        <begin position="552"/>
        <end position="561"/>
    </location>
</feature>
<feature type="compositionally biased region" description="Polar residues" evidence="1">
    <location>
        <begin position="240"/>
        <end position="252"/>
    </location>
</feature>
<name>L1J5S3_GUITC</name>
<dbReference type="Proteomes" id="UP000011087">
    <property type="component" value="Unassembled WGS sequence"/>
</dbReference>
<organism evidence="2">
    <name type="scientific">Guillardia theta (strain CCMP2712)</name>
    <name type="common">Cryptophyte</name>
    <dbReference type="NCBI Taxonomy" id="905079"/>
    <lineage>
        <taxon>Eukaryota</taxon>
        <taxon>Cryptophyceae</taxon>
        <taxon>Pyrenomonadales</taxon>
        <taxon>Geminigeraceae</taxon>
        <taxon>Guillardia</taxon>
    </lineage>
</organism>
<feature type="region of interest" description="Disordered" evidence="1">
    <location>
        <begin position="220"/>
        <end position="299"/>
    </location>
</feature>
<dbReference type="HOGENOM" id="CLU_462691_0_0_1"/>
<feature type="compositionally biased region" description="Basic and acidic residues" evidence="1">
    <location>
        <begin position="229"/>
        <end position="238"/>
    </location>
</feature>
<evidence type="ECO:0000313" key="2">
    <source>
        <dbReference type="EMBL" id="EKX43687.1"/>
    </source>
</evidence>
<protein>
    <submittedName>
        <fullName evidence="2 3">Uncharacterized protein</fullName>
    </submittedName>
</protein>
<gene>
    <name evidence="2" type="ORF">GUITHDRAFT_110487</name>
</gene>
<evidence type="ECO:0000256" key="1">
    <source>
        <dbReference type="SAM" id="MobiDB-lite"/>
    </source>
</evidence>
<dbReference type="EnsemblProtists" id="EKX43687">
    <property type="protein sequence ID" value="EKX43687"/>
    <property type="gene ID" value="GUITHDRAFT_110487"/>
</dbReference>
<feature type="compositionally biased region" description="Basic and acidic residues" evidence="1">
    <location>
        <begin position="261"/>
        <end position="275"/>
    </location>
</feature>
<dbReference type="RefSeq" id="XP_005830667.1">
    <property type="nucleotide sequence ID" value="XM_005830610.1"/>
</dbReference>
<evidence type="ECO:0000313" key="4">
    <source>
        <dbReference type="Proteomes" id="UP000011087"/>
    </source>
</evidence>
<accession>L1J5S3</accession>
<feature type="region of interest" description="Disordered" evidence="1">
    <location>
        <begin position="167"/>
        <end position="191"/>
    </location>
</feature>
<feature type="region of interest" description="Disordered" evidence="1">
    <location>
        <begin position="1"/>
        <end position="38"/>
    </location>
</feature>
<feature type="region of interest" description="Disordered" evidence="1">
    <location>
        <begin position="60"/>
        <end position="118"/>
    </location>
</feature>
<dbReference type="EMBL" id="JH993009">
    <property type="protein sequence ID" value="EKX43687.1"/>
    <property type="molecule type" value="Genomic_DNA"/>
</dbReference>